<proteinExistence type="predicted"/>
<evidence type="ECO:0000313" key="1">
    <source>
        <dbReference type="EMBL" id="JAG15862.1"/>
    </source>
</evidence>
<protein>
    <submittedName>
        <fullName evidence="1">Elongation factor Tu</fullName>
    </submittedName>
</protein>
<keyword evidence="1" id="KW-0251">Elongation factor</keyword>
<organism evidence="1">
    <name type="scientific">Lygus hesperus</name>
    <name type="common">Western plant bug</name>
    <dbReference type="NCBI Taxonomy" id="30085"/>
    <lineage>
        <taxon>Eukaryota</taxon>
        <taxon>Metazoa</taxon>
        <taxon>Ecdysozoa</taxon>
        <taxon>Arthropoda</taxon>
        <taxon>Hexapoda</taxon>
        <taxon>Insecta</taxon>
        <taxon>Pterygota</taxon>
        <taxon>Neoptera</taxon>
        <taxon>Paraneoptera</taxon>
        <taxon>Hemiptera</taxon>
        <taxon>Heteroptera</taxon>
        <taxon>Panheteroptera</taxon>
        <taxon>Cimicomorpha</taxon>
        <taxon>Miridae</taxon>
        <taxon>Mirini</taxon>
        <taxon>Lygus</taxon>
    </lineage>
</organism>
<dbReference type="EMBL" id="GBHO01027742">
    <property type="protein sequence ID" value="JAG15862.1"/>
    <property type="molecule type" value="Transcribed_RNA"/>
</dbReference>
<dbReference type="GO" id="GO:0003746">
    <property type="term" value="F:translation elongation factor activity"/>
    <property type="evidence" value="ECO:0007669"/>
    <property type="project" value="UniProtKB-KW"/>
</dbReference>
<keyword evidence="1" id="KW-0648">Protein biosynthesis</keyword>
<reference evidence="1" key="2">
    <citation type="submission" date="2014-07" db="EMBL/GenBank/DDBJ databases">
        <authorList>
            <person name="Hull J."/>
        </authorList>
    </citation>
    <scope>NUCLEOTIDE SEQUENCE</scope>
</reference>
<accession>A0A0A9X552</accession>
<name>A0A0A9X552_LYGHE</name>
<gene>
    <name evidence="1" type="primary">tuf_3</name>
    <name evidence="1" type="ORF">CM83_28874</name>
</gene>
<dbReference type="AlphaFoldDB" id="A0A0A9X552"/>
<reference evidence="1" key="1">
    <citation type="journal article" date="2014" name="PLoS ONE">
        <title>Transcriptome-Based Identification of ABC Transporters in the Western Tarnished Plant Bug Lygus hesperus.</title>
        <authorList>
            <person name="Hull J.J."/>
            <person name="Chaney K."/>
            <person name="Geib S.M."/>
            <person name="Fabrick J.A."/>
            <person name="Brent C.S."/>
            <person name="Walsh D."/>
            <person name="Lavine L.C."/>
        </authorList>
    </citation>
    <scope>NUCLEOTIDE SEQUENCE</scope>
</reference>
<sequence>MSRETEIVLMEANDFFGLPSPSLEVPKVKPSLETTPYGQPSGDQYVQPLQPNIDPYGQPLQQSINPYGQPYDQLPIMAKISGNILDGVSKFIDYIWYYFVGVLNRFINNYGDSPGCFMFPSINFNNPSISVRFERCQICGAANAYLSPMFKTIGPDQWNATSNIEFRDTTMTFGSFYIFSPVLPWPFSKINLESVQFHFDRINLKTSIVVPFQLLVIPTSFHVYVEDMDNFVVNFLTPNPSMKQKLMATSMQKSAKFVLNTILDILSSVLSLPNLLTKITSFSIGGIKMLHFHLTSPNIFHVINEHRLQFTQARFMDFDLNVTGFSGF</sequence>